<feature type="compositionally biased region" description="Polar residues" evidence="7">
    <location>
        <begin position="327"/>
        <end position="344"/>
    </location>
</feature>
<evidence type="ECO:0000256" key="4">
    <source>
        <dbReference type="ARBA" id="ARBA00022741"/>
    </source>
</evidence>
<comment type="caution">
    <text evidence="8">The sequence shown here is derived from an EMBL/GenBank/DDBJ whole genome shotgun (WGS) entry which is preliminary data.</text>
</comment>
<proteinExistence type="inferred from homology"/>
<dbReference type="PANTHER" id="PTHR30473:SF1">
    <property type="entry name" value="PHOH-LIKE PROTEIN"/>
    <property type="match status" value="1"/>
</dbReference>
<evidence type="ECO:0000256" key="2">
    <source>
        <dbReference type="ARBA" id="ARBA00010393"/>
    </source>
</evidence>
<evidence type="ECO:0000256" key="1">
    <source>
        <dbReference type="ARBA" id="ARBA00004496"/>
    </source>
</evidence>
<dbReference type="Gene3D" id="3.40.50.300">
    <property type="entry name" value="P-loop containing nucleotide triphosphate hydrolases"/>
    <property type="match status" value="1"/>
</dbReference>
<feature type="region of interest" description="Disordered" evidence="7">
    <location>
        <begin position="320"/>
        <end position="345"/>
    </location>
</feature>
<dbReference type="OMA" id="PAQMKMV"/>
<dbReference type="FunFam" id="3.40.50.300:FF:000013">
    <property type="entry name" value="PhoH family ATPase"/>
    <property type="match status" value="1"/>
</dbReference>
<dbReference type="Proteomes" id="UP000483839">
    <property type="component" value="Unassembled WGS sequence"/>
</dbReference>
<sequence length="359" mass="39905">MQEYSVEITLNHPDDVLALFGSNERHLKLIENHLEVIIHARTERVQIIGDDHDNVELARLTIQALQVLVGRGMMVNTSDVVTALSMAEKGTIDKFVALYEEEIIKDNNGKAIRVKTLGQKVYVDSVKKHDVVFGIGPAGTGKTFLAVTLAVTALKRGQVKRIVLTRPAVEAGESLGFLPGDLKEKVDPYLRPVYDALYQILGKEQTTRLMERDIIEIAPLAYMRGRTLEDAFVILDEAQNTTIMQMKMFLTRLGFNSKMIINGDTSQIDLPQKVKSGLVDASQKLQHIKAIDFVYFSASDVVRHPVVADIIKAYEHKERGGDMAGAGQNQHDIPKENAQTSGLTSYEVIGELPEDKIDK</sequence>
<dbReference type="EMBL" id="WLXI01000057">
    <property type="protein sequence ID" value="MTD02413.1"/>
    <property type="molecule type" value="Genomic_DNA"/>
</dbReference>
<keyword evidence="3" id="KW-0963">Cytoplasm</keyword>
<evidence type="ECO:0000313" key="8">
    <source>
        <dbReference type="EMBL" id="MTD02413.1"/>
    </source>
</evidence>
<dbReference type="SUPFAM" id="SSF52540">
    <property type="entry name" value="P-loop containing nucleoside triphosphate hydrolases"/>
    <property type="match status" value="1"/>
</dbReference>
<evidence type="ECO:0000256" key="7">
    <source>
        <dbReference type="SAM" id="MobiDB-lite"/>
    </source>
</evidence>
<comment type="subcellular location">
    <subcellularLocation>
        <location evidence="1">Cytoplasm</location>
    </subcellularLocation>
</comment>
<reference evidence="8 9" key="1">
    <citation type="submission" date="2019-11" db="EMBL/GenBank/DDBJ databases">
        <title>Streptococcus uberis isolated from clinical mastitis cases on a southeastern Queensland dairy.</title>
        <authorList>
            <person name="Workentine M.L."/>
            <person name="Price R."/>
            <person name="Olchowy T."/>
        </authorList>
    </citation>
    <scope>NUCLEOTIDE SEQUENCE [LARGE SCALE GENOMIC DNA]</scope>
    <source>
        <strain evidence="8 9">OLC4459-A17</strain>
    </source>
</reference>
<dbReference type="GeneID" id="93825787"/>
<dbReference type="Pfam" id="PF02562">
    <property type="entry name" value="PhoH"/>
    <property type="match status" value="1"/>
</dbReference>
<keyword evidence="5" id="KW-0067">ATP-binding</keyword>
<gene>
    <name evidence="8" type="ORF">GKS16_09050</name>
</gene>
<name>A0A2X4EHM1_STRUB</name>
<dbReference type="RefSeq" id="WP_012658020.1">
    <property type="nucleotide sequence ID" value="NZ_BAABQD010000003.1"/>
</dbReference>
<evidence type="ECO:0000256" key="6">
    <source>
        <dbReference type="ARBA" id="ARBA00039970"/>
    </source>
</evidence>
<dbReference type="PANTHER" id="PTHR30473">
    <property type="entry name" value="PROTEIN PHOH"/>
    <property type="match status" value="1"/>
</dbReference>
<dbReference type="GO" id="GO:0005524">
    <property type="term" value="F:ATP binding"/>
    <property type="evidence" value="ECO:0007669"/>
    <property type="project" value="UniProtKB-KW"/>
</dbReference>
<evidence type="ECO:0000313" key="9">
    <source>
        <dbReference type="Proteomes" id="UP000483839"/>
    </source>
</evidence>
<protein>
    <recommendedName>
        <fullName evidence="6">PhoH-like protein</fullName>
    </recommendedName>
</protein>
<dbReference type="AlphaFoldDB" id="A0A2X4EHM1"/>
<evidence type="ECO:0000256" key="5">
    <source>
        <dbReference type="ARBA" id="ARBA00022840"/>
    </source>
</evidence>
<organism evidence="8 9">
    <name type="scientific">Streptococcus uberis</name>
    <dbReference type="NCBI Taxonomy" id="1349"/>
    <lineage>
        <taxon>Bacteria</taxon>
        <taxon>Bacillati</taxon>
        <taxon>Bacillota</taxon>
        <taxon>Bacilli</taxon>
        <taxon>Lactobacillales</taxon>
        <taxon>Streptococcaceae</taxon>
        <taxon>Streptococcus</taxon>
    </lineage>
</organism>
<dbReference type="InterPro" id="IPR027417">
    <property type="entry name" value="P-loop_NTPase"/>
</dbReference>
<comment type="similarity">
    <text evidence="2">Belongs to the PhoH family.</text>
</comment>
<keyword evidence="4" id="KW-0547">Nucleotide-binding</keyword>
<dbReference type="InterPro" id="IPR003714">
    <property type="entry name" value="PhoH"/>
</dbReference>
<dbReference type="InterPro" id="IPR051451">
    <property type="entry name" value="PhoH2-like"/>
</dbReference>
<dbReference type="GO" id="GO:0005829">
    <property type="term" value="C:cytosol"/>
    <property type="evidence" value="ECO:0007669"/>
    <property type="project" value="TreeGrafter"/>
</dbReference>
<accession>A0A2X4EHM1</accession>
<evidence type="ECO:0000256" key="3">
    <source>
        <dbReference type="ARBA" id="ARBA00022490"/>
    </source>
</evidence>